<feature type="transmembrane region" description="Helical" evidence="2">
    <location>
        <begin position="432"/>
        <end position="453"/>
    </location>
</feature>
<dbReference type="Pfam" id="PF13347">
    <property type="entry name" value="MFS_2"/>
    <property type="match status" value="1"/>
</dbReference>
<feature type="transmembrane region" description="Helical" evidence="2">
    <location>
        <begin position="479"/>
        <end position="502"/>
    </location>
</feature>
<evidence type="ECO:0000256" key="1">
    <source>
        <dbReference type="ARBA" id="ARBA00008335"/>
    </source>
</evidence>
<dbReference type="OrthoDB" id="1730117at2759"/>
<keyword evidence="2" id="KW-0812">Transmembrane</keyword>
<dbReference type="InterPro" id="IPR039672">
    <property type="entry name" value="MFS_2"/>
</dbReference>
<dbReference type="GO" id="GO:0015293">
    <property type="term" value="F:symporter activity"/>
    <property type="evidence" value="ECO:0007669"/>
    <property type="project" value="InterPro"/>
</dbReference>
<feature type="transmembrane region" description="Helical" evidence="2">
    <location>
        <begin position="99"/>
        <end position="123"/>
    </location>
</feature>
<name>A0A1D2MCV7_ORCCI</name>
<keyword evidence="4" id="KW-1185">Reference proteome</keyword>
<gene>
    <name evidence="3" type="ORF">Ocin01_15849</name>
</gene>
<protein>
    <submittedName>
        <fullName evidence="3">Major facilitator superfamily domain-containing protein 12</fullName>
    </submittedName>
</protein>
<evidence type="ECO:0000256" key="2">
    <source>
        <dbReference type="SAM" id="Phobius"/>
    </source>
</evidence>
<feature type="transmembrane region" description="Helical" evidence="2">
    <location>
        <begin position="396"/>
        <end position="420"/>
    </location>
</feature>
<feature type="transmembrane region" description="Helical" evidence="2">
    <location>
        <begin position="56"/>
        <end position="78"/>
    </location>
</feature>
<dbReference type="STRING" id="48709.A0A1D2MCV7"/>
<feature type="transmembrane region" description="Helical" evidence="2">
    <location>
        <begin position="21"/>
        <end position="44"/>
    </location>
</feature>
<dbReference type="OMA" id="KSDTSEW"/>
<proteinExistence type="inferred from homology"/>
<dbReference type="PANTHER" id="PTHR11328">
    <property type="entry name" value="MAJOR FACILITATOR SUPERFAMILY DOMAIN-CONTAINING PROTEIN"/>
    <property type="match status" value="1"/>
</dbReference>
<dbReference type="Proteomes" id="UP000094527">
    <property type="component" value="Unassembled WGS sequence"/>
</dbReference>
<comment type="similarity">
    <text evidence="1">Belongs to the major facilitator superfamily.</text>
</comment>
<dbReference type="SUPFAM" id="SSF103473">
    <property type="entry name" value="MFS general substrate transporter"/>
    <property type="match status" value="2"/>
</dbReference>
<feature type="transmembrane region" description="Helical" evidence="2">
    <location>
        <begin position="135"/>
        <end position="154"/>
    </location>
</feature>
<organism evidence="3 4">
    <name type="scientific">Orchesella cincta</name>
    <name type="common">Springtail</name>
    <name type="synonym">Podura cincta</name>
    <dbReference type="NCBI Taxonomy" id="48709"/>
    <lineage>
        <taxon>Eukaryota</taxon>
        <taxon>Metazoa</taxon>
        <taxon>Ecdysozoa</taxon>
        <taxon>Arthropoda</taxon>
        <taxon>Hexapoda</taxon>
        <taxon>Collembola</taxon>
        <taxon>Entomobryomorpha</taxon>
        <taxon>Entomobryoidea</taxon>
        <taxon>Orchesellidae</taxon>
        <taxon>Orchesellinae</taxon>
        <taxon>Orchesella</taxon>
    </lineage>
</organism>
<feature type="transmembrane region" description="Helical" evidence="2">
    <location>
        <begin position="225"/>
        <end position="245"/>
    </location>
</feature>
<dbReference type="GO" id="GO:0008643">
    <property type="term" value="P:carbohydrate transport"/>
    <property type="evidence" value="ECO:0007669"/>
    <property type="project" value="InterPro"/>
</dbReference>
<evidence type="ECO:0000313" key="3">
    <source>
        <dbReference type="EMBL" id="ODM90828.1"/>
    </source>
</evidence>
<comment type="caution">
    <text evidence="3">The sequence shown here is derived from an EMBL/GenBank/DDBJ whole genome shotgun (WGS) entry which is preliminary data.</text>
</comment>
<reference evidence="3 4" key="1">
    <citation type="journal article" date="2016" name="Genome Biol. Evol.">
        <title>Gene Family Evolution Reflects Adaptation to Soil Environmental Stressors in the Genome of the Collembolan Orchesella cincta.</title>
        <authorList>
            <person name="Faddeeva-Vakhrusheva A."/>
            <person name="Derks M.F."/>
            <person name="Anvar S.Y."/>
            <person name="Agamennone V."/>
            <person name="Suring W."/>
            <person name="Smit S."/>
            <person name="van Straalen N.M."/>
            <person name="Roelofs D."/>
        </authorList>
    </citation>
    <scope>NUCLEOTIDE SEQUENCE [LARGE SCALE GENOMIC DNA]</scope>
    <source>
        <tissue evidence="3">Mixed pool</tissue>
    </source>
</reference>
<keyword evidence="2" id="KW-1133">Transmembrane helix</keyword>
<feature type="transmembrane region" description="Helical" evidence="2">
    <location>
        <begin position="175"/>
        <end position="196"/>
    </location>
</feature>
<feature type="transmembrane region" description="Helical" evidence="2">
    <location>
        <begin position="370"/>
        <end position="390"/>
    </location>
</feature>
<dbReference type="Gene3D" id="1.20.1250.20">
    <property type="entry name" value="MFS general substrate transporter like domains"/>
    <property type="match status" value="1"/>
</dbReference>
<keyword evidence="2" id="KW-0472">Membrane</keyword>
<accession>A0A1D2MCV7</accession>
<dbReference type="InterPro" id="IPR036259">
    <property type="entry name" value="MFS_trans_sf"/>
</dbReference>
<sequence length="525" mass="57158">MKADVGIAAPPKQELSKSQRFIAGGGHILNDLCGALWFTYFLLFMTKVVKIPESTAAGLLLFGQVIDGIATPIIGYATDKISGIWPCKKDYGRCKSWHLLGVILVTLTYPFIFSPAVGYSLYTDEWSKVDDTYKVIYYAVFIAVFQVGWASAQISHLALIPKLTSDEFVRTEVLAIRYACTVASNMSAYVIAWIFLTLLGQESSGEASSSECEVGNTNGATFNHIVLSSVVLGLVFSILFHFFVIEKPDDVLMKKSSSSISIIQLQPVQNGKLVKEEEALKKWRRSPGKSLLATPAKSTSPTKKLNPLDYETSSLLRRMLSLHCHPTLHKSLHGISSFIRSNQSGFGMRSRCLPSLDHVHFWFCRFHRRGLAYTIGGILILVASSLIMFYASENRWGIYVIAILLGGGSSAMLVTSLSVTADLIGDNVQSGAFVYGSMSLIDKISSGLMVMLISSVNPCKDGSEGCAESDAGKNFYRDALGFSSGGFAIVGMICTLIIKLLLMRKSKAKGGRLAYGVDGGDEGEK</sequence>
<dbReference type="AlphaFoldDB" id="A0A1D2MCV7"/>
<evidence type="ECO:0000313" key="4">
    <source>
        <dbReference type="Proteomes" id="UP000094527"/>
    </source>
</evidence>
<dbReference type="EMBL" id="LJIJ01001775">
    <property type="protein sequence ID" value="ODM90828.1"/>
    <property type="molecule type" value="Genomic_DNA"/>
</dbReference>
<dbReference type="PANTHER" id="PTHR11328:SF28">
    <property type="entry name" value="MAJOR FACILITATOR SUPERFAMILY DOMAIN-CONTAINING PROTEIN 12"/>
    <property type="match status" value="1"/>
</dbReference>
<dbReference type="GO" id="GO:0005886">
    <property type="term" value="C:plasma membrane"/>
    <property type="evidence" value="ECO:0007669"/>
    <property type="project" value="TreeGrafter"/>
</dbReference>